<dbReference type="PANTHER" id="PTHR34847:SF1">
    <property type="entry name" value="NODULATION PROTEIN U"/>
    <property type="match status" value="1"/>
</dbReference>
<dbReference type="CDD" id="cd24098">
    <property type="entry name" value="ASKHA_NBD_TobZ_N"/>
    <property type="match status" value="1"/>
</dbReference>
<accession>A0A2T5VA33</accession>
<dbReference type="OrthoDB" id="9780777at2"/>
<evidence type="ECO:0000313" key="4">
    <source>
        <dbReference type="EMBL" id="PTW60617.1"/>
    </source>
</evidence>
<proteinExistence type="inferred from homology"/>
<dbReference type="InterPro" id="IPR051338">
    <property type="entry name" value="NodU/CmcH_Carbamoyltrnsfr"/>
</dbReference>
<evidence type="ECO:0000313" key="5">
    <source>
        <dbReference type="Proteomes" id="UP000244081"/>
    </source>
</evidence>
<dbReference type="Pfam" id="PF16861">
    <property type="entry name" value="Carbam_trans_C"/>
    <property type="match status" value="1"/>
</dbReference>
<organism evidence="4 5">
    <name type="scientific">Breoghania corrubedonensis</name>
    <dbReference type="NCBI Taxonomy" id="665038"/>
    <lineage>
        <taxon>Bacteria</taxon>
        <taxon>Pseudomonadati</taxon>
        <taxon>Pseudomonadota</taxon>
        <taxon>Alphaproteobacteria</taxon>
        <taxon>Hyphomicrobiales</taxon>
        <taxon>Stappiaceae</taxon>
        <taxon>Breoghania</taxon>
    </lineage>
</organism>
<sequence length="608" mass="67321">MTQYHLGISAFYHDSAAALVGDGRIVAAAQQERFSRIRHDSGFPEDAIRYCLATAGIRLGDLSTINYYEDPKLKLGRTLSSFASAGPAGLPAFRHILPEWIRWKGRATDVVAQRLKAMNDGVAVKVLKGAHHRSHAASAFYPSPFERAAVLCVDGVGEWHTTTIWHGKGRDLTLANAISYPHSLGLLYSAFTYFCGFKVDSGEYKLMGLAPYGRPIHADKIRDNLIELRDDGSFSLNMAYFGFLQGQRMVGERFARLFGRPRREPESELTQGECDLAASVQKVTTEAVIGLARAAKAMTGENRLCLAGGVALNCVANGELSRAGLFDEIWIQPAAGDAGCALGVALDQDVQRSGRRLQIVPGQHDAMRGALLGPSYDDDDIASFLEGRGAPYRRFGEDRMLETTAEHLAKGGVVGWFQGRMEFGPRSLGARSIIGDPRNVEMQKTMNLKIKFRESFRPFAPAVLAEKADDYFDMRQDSPYMLVVSPVLEKWCRETSERGLGSINEVRSQLPAITHVDNSARVQTVHEETNPQFHRLLRRFEDKTGCPVLVNTSFNVRGEPIVCTPEEAYTCFMRTNMDVLVLGNCVLVKNDQPPLENDVDWRNEIALD</sequence>
<protein>
    <submittedName>
        <fullName evidence="4">Carbamoyltransferase</fullName>
    </submittedName>
</protein>
<dbReference type="Gene3D" id="3.30.420.40">
    <property type="match status" value="2"/>
</dbReference>
<reference evidence="4 5" key="1">
    <citation type="submission" date="2018-04" db="EMBL/GenBank/DDBJ databases">
        <title>Genomic Encyclopedia of Archaeal and Bacterial Type Strains, Phase II (KMG-II): from individual species to whole genera.</title>
        <authorList>
            <person name="Goeker M."/>
        </authorList>
    </citation>
    <scope>NUCLEOTIDE SEQUENCE [LARGE SCALE GENOMIC DNA]</scope>
    <source>
        <strain evidence="4 5">DSM 23382</strain>
    </source>
</reference>
<dbReference type="GO" id="GO:0016740">
    <property type="term" value="F:transferase activity"/>
    <property type="evidence" value="ECO:0007669"/>
    <property type="project" value="UniProtKB-KW"/>
</dbReference>
<dbReference type="SUPFAM" id="SSF53067">
    <property type="entry name" value="Actin-like ATPase domain"/>
    <property type="match status" value="1"/>
</dbReference>
<gene>
    <name evidence="4" type="ORF">C8N35_104242</name>
</gene>
<name>A0A2T5VA33_9HYPH</name>
<evidence type="ECO:0000256" key="1">
    <source>
        <dbReference type="ARBA" id="ARBA00006129"/>
    </source>
</evidence>
<dbReference type="InterPro" id="IPR038152">
    <property type="entry name" value="Carbam_trans_C_sf"/>
</dbReference>
<feature type="domain" description="Carbamoyltransferase C-terminal" evidence="3">
    <location>
        <begin position="405"/>
        <end position="589"/>
    </location>
</feature>
<dbReference type="Pfam" id="PF02543">
    <property type="entry name" value="Carbam_trans_N"/>
    <property type="match status" value="1"/>
</dbReference>
<dbReference type="InterPro" id="IPR003696">
    <property type="entry name" value="Carbtransf_dom"/>
</dbReference>
<keyword evidence="4" id="KW-0808">Transferase</keyword>
<dbReference type="Proteomes" id="UP000244081">
    <property type="component" value="Unassembled WGS sequence"/>
</dbReference>
<dbReference type="Gene3D" id="3.90.870.20">
    <property type="entry name" value="Carbamoyltransferase, C-terminal domain"/>
    <property type="match status" value="1"/>
</dbReference>
<evidence type="ECO:0000259" key="2">
    <source>
        <dbReference type="Pfam" id="PF02543"/>
    </source>
</evidence>
<dbReference type="AlphaFoldDB" id="A0A2T5VA33"/>
<evidence type="ECO:0000259" key="3">
    <source>
        <dbReference type="Pfam" id="PF16861"/>
    </source>
</evidence>
<feature type="domain" description="Carbamoyltransferase" evidence="2">
    <location>
        <begin position="6"/>
        <end position="346"/>
    </location>
</feature>
<dbReference type="InterPro" id="IPR031730">
    <property type="entry name" value="Carbam_trans_C"/>
</dbReference>
<dbReference type="RefSeq" id="WP_107990211.1">
    <property type="nucleotide sequence ID" value="NZ_QAYG01000004.1"/>
</dbReference>
<dbReference type="EMBL" id="QAYG01000004">
    <property type="protein sequence ID" value="PTW60617.1"/>
    <property type="molecule type" value="Genomic_DNA"/>
</dbReference>
<keyword evidence="5" id="KW-1185">Reference proteome</keyword>
<comment type="caution">
    <text evidence="4">The sequence shown here is derived from an EMBL/GenBank/DDBJ whole genome shotgun (WGS) entry which is preliminary data.</text>
</comment>
<dbReference type="InterPro" id="IPR043129">
    <property type="entry name" value="ATPase_NBD"/>
</dbReference>
<dbReference type="PANTHER" id="PTHR34847">
    <property type="entry name" value="NODULATION PROTEIN U"/>
    <property type="match status" value="1"/>
</dbReference>
<comment type="similarity">
    <text evidence="1">Belongs to the NodU/CmcH family.</text>
</comment>